<feature type="transmembrane region" description="Helical" evidence="6">
    <location>
        <begin position="84"/>
        <end position="102"/>
    </location>
</feature>
<comment type="subcellular location">
    <subcellularLocation>
        <location evidence="1">Cell membrane</location>
        <topology evidence="1">Multi-pass membrane protein</topology>
    </subcellularLocation>
</comment>
<evidence type="ECO:0000256" key="4">
    <source>
        <dbReference type="ARBA" id="ARBA00022989"/>
    </source>
</evidence>
<evidence type="ECO:0000256" key="5">
    <source>
        <dbReference type="ARBA" id="ARBA00023136"/>
    </source>
</evidence>
<sequence length="691" mass="70821">MSAAVLEAPAAATARARRLRLGLARRRGLVLAIAVFFVLLGIIAMVSAAPLAYYDLSQMATNGATLAIAAAGQTLVILSGGFDLSAGAVVSLVNVVLARFMPDLGLPVPVWIAVGVGIGCLTGAFNAVFIALLRLQPIVVTLSTMFILQGLTLLVMDKPGGAVDTGLSDLFIGDAVPNLLPIPVVLLAVLLLLWLWLKRSRFGIALYAVGGDAEAARATGVRTRLTLFLTYVAAGGCYGLAGVFISAQTGSGDPLVGNPMLLQIFAAVVVGGTALGGGRGGPLGSVFGAYILMMVVNILLVLNVSAYFSTIAEGTILILAVLGASISRRSRLAAALRAALAWMRARRAGLLPAQRRGEAPRLVLPDTGAARAPAAEPPFRVRHAEALRFALPAYACFLAVLVATELALGHTLTSWSYYNSLIVLSSFLAVLALGQGTVILTGGLDLSVPWTIGLCGILLAGMVKGSDGALLYALPLVLAAGCLIGFLNGVGVVVLGLSPIVVTLAANGILQGLALIYSNGTPDGFASPLLREFMTGRVLGIAPVVPFLALFVTAAVLLLGRTAFGRRVYGIGNGERVAALSGIAVGPTIVKVYMLSGLCSALVGVLLTGFSGQASLGMGDDYLLPSIAVVVVGGALITGGRGHYLGMLGGVFLLTALQTLLAGTTLPYAIRAILFGLVVLGAVMALRERRA</sequence>
<feature type="transmembrane region" description="Helical" evidence="6">
    <location>
        <begin position="469"/>
        <end position="487"/>
    </location>
</feature>
<feature type="transmembrane region" description="Helical" evidence="6">
    <location>
        <begin position="283"/>
        <end position="300"/>
    </location>
</feature>
<evidence type="ECO:0000256" key="3">
    <source>
        <dbReference type="ARBA" id="ARBA00022692"/>
    </source>
</evidence>
<dbReference type="RefSeq" id="WP_307284013.1">
    <property type="nucleotide sequence ID" value="NZ_JAUSVX010000022.1"/>
</dbReference>
<organism evidence="7 8">
    <name type="scientific">Labrys wisconsinensis</name>
    <dbReference type="NCBI Taxonomy" id="425677"/>
    <lineage>
        <taxon>Bacteria</taxon>
        <taxon>Pseudomonadati</taxon>
        <taxon>Pseudomonadota</taxon>
        <taxon>Alphaproteobacteria</taxon>
        <taxon>Hyphomicrobiales</taxon>
        <taxon>Xanthobacteraceae</taxon>
        <taxon>Labrys</taxon>
    </lineage>
</organism>
<evidence type="ECO:0000313" key="7">
    <source>
        <dbReference type="EMBL" id="MDQ0474423.1"/>
    </source>
</evidence>
<gene>
    <name evidence="7" type="ORF">QO011_007463</name>
</gene>
<dbReference type="Proteomes" id="UP001242480">
    <property type="component" value="Unassembled WGS sequence"/>
</dbReference>
<reference evidence="7 8" key="1">
    <citation type="submission" date="2023-07" db="EMBL/GenBank/DDBJ databases">
        <title>Genomic Encyclopedia of Type Strains, Phase IV (KMG-IV): sequencing the most valuable type-strain genomes for metagenomic binning, comparative biology and taxonomic classification.</title>
        <authorList>
            <person name="Goeker M."/>
        </authorList>
    </citation>
    <scope>NUCLEOTIDE SEQUENCE [LARGE SCALE GENOMIC DNA]</scope>
    <source>
        <strain evidence="7 8">DSM 19619</strain>
    </source>
</reference>
<feature type="transmembrane region" description="Helical" evidence="6">
    <location>
        <begin position="176"/>
        <end position="197"/>
    </location>
</feature>
<feature type="transmembrane region" description="Helical" evidence="6">
    <location>
        <begin position="622"/>
        <end position="639"/>
    </location>
</feature>
<feature type="transmembrane region" description="Helical" evidence="6">
    <location>
        <begin position="59"/>
        <end position="77"/>
    </location>
</feature>
<feature type="transmembrane region" description="Helical" evidence="6">
    <location>
        <begin position="108"/>
        <end position="131"/>
    </location>
</feature>
<evidence type="ECO:0000313" key="8">
    <source>
        <dbReference type="Proteomes" id="UP001242480"/>
    </source>
</evidence>
<evidence type="ECO:0000256" key="1">
    <source>
        <dbReference type="ARBA" id="ARBA00004651"/>
    </source>
</evidence>
<name>A0ABU0JJG6_9HYPH</name>
<keyword evidence="3 6" id="KW-0812">Transmembrane</keyword>
<feature type="transmembrane region" description="Helical" evidence="6">
    <location>
        <begin position="389"/>
        <end position="409"/>
    </location>
</feature>
<feature type="transmembrane region" description="Helical" evidence="6">
    <location>
        <begin position="415"/>
        <end position="434"/>
    </location>
</feature>
<feature type="transmembrane region" description="Helical" evidence="6">
    <location>
        <begin position="592"/>
        <end position="610"/>
    </location>
</feature>
<accession>A0ABU0JJG6</accession>
<feature type="transmembrane region" description="Helical" evidence="6">
    <location>
        <begin position="138"/>
        <end position="156"/>
    </location>
</feature>
<feature type="transmembrane region" description="Helical" evidence="6">
    <location>
        <begin position="494"/>
        <end position="518"/>
    </location>
</feature>
<comment type="caution">
    <text evidence="7">The sequence shown here is derived from an EMBL/GenBank/DDBJ whole genome shotgun (WGS) entry which is preliminary data.</text>
</comment>
<feature type="transmembrane region" description="Helical" evidence="6">
    <location>
        <begin position="225"/>
        <end position="247"/>
    </location>
</feature>
<feature type="transmembrane region" description="Helical" evidence="6">
    <location>
        <begin position="259"/>
        <end position="276"/>
    </location>
</feature>
<dbReference type="EMBL" id="JAUSVX010000022">
    <property type="protein sequence ID" value="MDQ0474423.1"/>
    <property type="molecule type" value="Genomic_DNA"/>
</dbReference>
<feature type="transmembrane region" description="Helical" evidence="6">
    <location>
        <begin position="538"/>
        <end position="559"/>
    </location>
</feature>
<dbReference type="PANTHER" id="PTHR32196">
    <property type="entry name" value="ABC TRANSPORTER PERMEASE PROTEIN YPHD-RELATED-RELATED"/>
    <property type="match status" value="1"/>
</dbReference>
<dbReference type="Pfam" id="PF02653">
    <property type="entry name" value="BPD_transp_2"/>
    <property type="match status" value="2"/>
</dbReference>
<feature type="transmembrane region" description="Helical" evidence="6">
    <location>
        <begin position="306"/>
        <end position="327"/>
    </location>
</feature>
<keyword evidence="4 6" id="KW-1133">Transmembrane helix</keyword>
<dbReference type="InterPro" id="IPR001851">
    <property type="entry name" value="ABC_transp_permease"/>
</dbReference>
<feature type="transmembrane region" description="Helical" evidence="6">
    <location>
        <begin position="644"/>
        <end position="662"/>
    </location>
</feature>
<proteinExistence type="predicted"/>
<evidence type="ECO:0000256" key="2">
    <source>
        <dbReference type="ARBA" id="ARBA00022475"/>
    </source>
</evidence>
<feature type="transmembrane region" description="Helical" evidence="6">
    <location>
        <begin position="446"/>
        <end position="463"/>
    </location>
</feature>
<feature type="transmembrane region" description="Helical" evidence="6">
    <location>
        <begin position="668"/>
        <end position="686"/>
    </location>
</feature>
<keyword evidence="2" id="KW-1003">Cell membrane</keyword>
<evidence type="ECO:0000256" key="6">
    <source>
        <dbReference type="SAM" id="Phobius"/>
    </source>
</evidence>
<dbReference type="CDD" id="cd06579">
    <property type="entry name" value="TM_PBP1_transp_AraH_like"/>
    <property type="match status" value="2"/>
</dbReference>
<feature type="transmembrane region" description="Helical" evidence="6">
    <location>
        <begin position="28"/>
        <end position="53"/>
    </location>
</feature>
<keyword evidence="8" id="KW-1185">Reference proteome</keyword>
<protein>
    <submittedName>
        <fullName evidence="7">Ribose transport system permease protein</fullName>
    </submittedName>
</protein>
<keyword evidence="5 6" id="KW-0472">Membrane</keyword>